<keyword evidence="2" id="KW-1185">Reference proteome</keyword>
<reference evidence="1" key="1">
    <citation type="submission" date="2021-10" db="EMBL/GenBank/DDBJ databases">
        <title>Psilocybe cubensis genome.</title>
        <authorList>
            <person name="Mckernan K.J."/>
            <person name="Crawford S."/>
            <person name="Trippe A."/>
            <person name="Kane L.T."/>
            <person name="Mclaughlin S."/>
        </authorList>
    </citation>
    <scope>NUCLEOTIDE SEQUENCE</scope>
    <source>
        <strain evidence="1">MGC-MH-2018</strain>
    </source>
</reference>
<comment type="caution">
    <text evidence="1">The sequence shown here is derived from an EMBL/GenBank/DDBJ whole genome shotgun (WGS) entry which is preliminary data.</text>
</comment>
<evidence type="ECO:0000313" key="1">
    <source>
        <dbReference type="EMBL" id="KAH9480834.1"/>
    </source>
</evidence>
<dbReference type="EMBL" id="JAFIQS020000006">
    <property type="protein sequence ID" value="KAH9480834.1"/>
    <property type="molecule type" value="Genomic_DNA"/>
</dbReference>
<name>A0ACB8GZ29_PSICU</name>
<dbReference type="Proteomes" id="UP000664032">
    <property type="component" value="Unassembled WGS sequence"/>
</dbReference>
<evidence type="ECO:0000313" key="2">
    <source>
        <dbReference type="Proteomes" id="UP000664032"/>
    </source>
</evidence>
<accession>A0ACB8GZ29</accession>
<organism evidence="1 2">
    <name type="scientific">Psilocybe cubensis</name>
    <name type="common">Psychedelic mushroom</name>
    <name type="synonym">Stropharia cubensis</name>
    <dbReference type="NCBI Taxonomy" id="181762"/>
    <lineage>
        <taxon>Eukaryota</taxon>
        <taxon>Fungi</taxon>
        <taxon>Dikarya</taxon>
        <taxon>Basidiomycota</taxon>
        <taxon>Agaricomycotina</taxon>
        <taxon>Agaricomycetes</taxon>
        <taxon>Agaricomycetidae</taxon>
        <taxon>Agaricales</taxon>
        <taxon>Agaricineae</taxon>
        <taxon>Strophariaceae</taxon>
        <taxon>Psilocybe</taxon>
    </lineage>
</organism>
<protein>
    <submittedName>
        <fullName evidence="1">Uncharacterized protein</fullName>
    </submittedName>
</protein>
<gene>
    <name evidence="1" type="ORF">JR316_0007436</name>
</gene>
<proteinExistence type="predicted"/>
<sequence length="634" mass="71481">MPQDQHIQEPTGVSLTDTVVVAETSPTDYRQFLEDDNSHLSPHPPRGSSPTQLHEEKRVPVRREGTIGPQRIPDVIPPEHSSRTLILCFDGTGDQFDNDNSNIVKLVSLLKKDDKTKQLVYYQTGIGTYNTAPYIASPILSQLRKVKSFIALDGALALNLDSHVMSGYEFLMENYVAGDKICIFGFSRGAYTARSLAGMLHKVGLLPSGNFQQVPFAYKMYTRADDEGWQQSTEFKKAFSVDVSIEFIGVWDTVDSVGLIPKRLPFTTSNTIVRTFRHAVSLDERRAKFKANLWNRTPSSKVQNNAHCRNSTTSNTTATTTTTTKVKASLESDTATFSSGVDSEPLRPPPVIKTTPPDKQDSVDDPALSKSGILSEKITLLKTSVKKEDEDDRVLTTLERIYSEKHEKTTDVEEVWFAPGDVGGGSVSNRTRHSLARIPLRWMVRECFKANTGIMFNSAALYDIGLDPSTLYPYIVPRPPPLPIGQQHTIKSRPKSDLPIRPPASSLLGNKLSHAEITALLKQPRKPFLGSEEEEELHDILSPAYDQLKIKKAWWALEIIPLTLRYQRGDNQWVTYFGSNMARPRFIPKQKHGFKVHRSVKIRMEAEFEDEKRRKKGKKYKPRPLFNFEPIWVD</sequence>